<accession>A0A9P5AK53</accession>
<reference evidence="2" key="2">
    <citation type="submission" date="2020-02" db="EMBL/GenBank/DDBJ databases">
        <title>Identification and distribution of gene clusters putatively required for synthesis of sphingolipid metabolism inhibitors in phylogenetically diverse species of the filamentous fungus Fusarium.</title>
        <authorList>
            <person name="Kim H.-S."/>
            <person name="Busman M."/>
            <person name="Brown D.W."/>
            <person name="Divon H."/>
            <person name="Uhlig S."/>
            <person name="Proctor R.H."/>
        </authorList>
    </citation>
    <scope>NUCLEOTIDE SEQUENCE</scope>
    <source>
        <strain evidence="2">NRRL 25174</strain>
    </source>
</reference>
<comment type="caution">
    <text evidence="2">The sequence shown here is derived from an EMBL/GenBank/DDBJ whole genome shotgun (WGS) entry which is preliminary data.</text>
</comment>
<feature type="coiled-coil region" evidence="1">
    <location>
        <begin position="265"/>
        <end position="299"/>
    </location>
</feature>
<keyword evidence="1" id="KW-0175">Coiled coil</keyword>
<evidence type="ECO:0000313" key="3">
    <source>
        <dbReference type="Proteomes" id="UP000730481"/>
    </source>
</evidence>
<dbReference type="OrthoDB" id="5097773at2759"/>
<dbReference type="EMBL" id="PVQB02000246">
    <property type="protein sequence ID" value="KAF4340173.1"/>
    <property type="molecule type" value="Genomic_DNA"/>
</dbReference>
<dbReference type="AlphaFoldDB" id="A0A9P5AK53"/>
<keyword evidence="3" id="KW-1185">Reference proteome</keyword>
<proteinExistence type="predicted"/>
<protein>
    <submittedName>
        <fullName evidence="2">Uncharacterized protein</fullName>
    </submittedName>
</protein>
<gene>
    <name evidence="2" type="ORF">FBEOM_5870</name>
</gene>
<evidence type="ECO:0000313" key="2">
    <source>
        <dbReference type="EMBL" id="KAF4340173.1"/>
    </source>
</evidence>
<name>A0A9P5AK53_9HYPO</name>
<dbReference type="Proteomes" id="UP000730481">
    <property type="component" value="Unassembled WGS sequence"/>
</dbReference>
<organism evidence="2 3">
    <name type="scientific">Fusarium beomiforme</name>
    <dbReference type="NCBI Taxonomy" id="44412"/>
    <lineage>
        <taxon>Eukaryota</taxon>
        <taxon>Fungi</taxon>
        <taxon>Dikarya</taxon>
        <taxon>Ascomycota</taxon>
        <taxon>Pezizomycotina</taxon>
        <taxon>Sordariomycetes</taxon>
        <taxon>Hypocreomycetidae</taxon>
        <taxon>Hypocreales</taxon>
        <taxon>Nectriaceae</taxon>
        <taxon>Fusarium</taxon>
        <taxon>Fusarium burgessii species complex</taxon>
    </lineage>
</organism>
<reference evidence="2" key="1">
    <citation type="journal article" date="2017" name="Mycologia">
        <title>Fusarium algeriense, sp. nov., a novel toxigenic crown rot pathogen of durum wheat from Algeria is nested in the Fusarium burgessii species complex.</title>
        <authorList>
            <person name="Laraba I."/>
            <person name="Keddad A."/>
            <person name="Boureghda H."/>
            <person name="Abdallah N."/>
            <person name="Vaughan M.M."/>
            <person name="Proctor R.H."/>
            <person name="Busman M."/>
            <person name="O'Donnell K."/>
        </authorList>
    </citation>
    <scope>NUCLEOTIDE SEQUENCE</scope>
    <source>
        <strain evidence="2">NRRL 25174</strain>
    </source>
</reference>
<evidence type="ECO:0000256" key="1">
    <source>
        <dbReference type="SAM" id="Coils"/>
    </source>
</evidence>
<sequence length="782" mass="86948">MDDINTYKRGTHLYIYGTTLSLSGCLRQCDQHGPTHYLHVYADKLELGEFNVIDVTSSPLKTLHIFARDFLPGTTDLQITGKDKALRMFIFNEEAPECLAITSGSQGVAGAKCEILRATSSCPLEAQGQPCEKIHSRLSDLDTGREIIISHDRAEIRPIRNVSRLELASPSYEDIQAFPGVEKAGQLPSPKIYRFPGGQGGNMRSFYVPILQPNYITERIKDRIERAADMEKTIDEIEQNELLHSSLQSSSQKIIEAIKYTMTSFVDIDKTKESAIEAIEDLERKRRDLQNASGSAKTKAHDLAVATETYKAEQDLKALLKTVAIGAEIVVGVGVAVATCGTGAPLTAVTAADAVKKAQELSKLSKAWNALKKLGELAGKMSPKLEAAHASQKSYLVVVSSLDLTSHGADAKLKQSALAGLTQVAKKVTADSLPNKEMETVDFLGIMADWDEIEVVIDRVFREAREGFKKGEELPQLGDFEVEMRKQVIRGRTVLKAMSKAQSAAQLYYRQLAEKAARDAITEKISILGQTEQDHARHIAKRYFSQALVDIKRSVFVLFHECILSMMYYENKGSFPIDNDGQEWFKGLGADIAIDRGLKSSFMHFYERLMDLYKNAVGRHIDQIFPGEISVDTLTHTGTVFDEVWKTDLVENKQMAFHIPTDLDQVEGFRRIRIKSLWASFDGLVGPNGDSSKVRYYFILGPRNIDISSEWEQVQYYIPAFALEKQGKDGELLNTQGALVRPALFCHGALGFAPHHLKGMDLSTVTRVTIHFTCEAVSKLQS</sequence>